<organism evidence="4 5">
    <name type="scientific">Vibrio qingdaonensis</name>
    <dbReference type="NCBI Taxonomy" id="2829491"/>
    <lineage>
        <taxon>Bacteria</taxon>
        <taxon>Pseudomonadati</taxon>
        <taxon>Pseudomonadota</taxon>
        <taxon>Gammaproteobacteria</taxon>
        <taxon>Vibrionales</taxon>
        <taxon>Vibrionaceae</taxon>
        <taxon>Vibrio</taxon>
    </lineage>
</organism>
<name>A0A9X3CLX6_9VIBR</name>
<accession>A0A9X3CLX6</accession>
<evidence type="ECO:0000313" key="4">
    <source>
        <dbReference type="EMBL" id="MCW8345700.1"/>
    </source>
</evidence>
<dbReference type="Pfam" id="PF07012">
    <property type="entry name" value="Curlin_rpt"/>
    <property type="match status" value="1"/>
</dbReference>
<dbReference type="InterPro" id="IPR009742">
    <property type="entry name" value="Curlin_rpt"/>
</dbReference>
<dbReference type="GO" id="GO:0009289">
    <property type="term" value="C:pilus"/>
    <property type="evidence" value="ECO:0007669"/>
    <property type="project" value="InterPro"/>
</dbReference>
<dbReference type="RefSeq" id="WP_265674112.1">
    <property type="nucleotide sequence ID" value="NZ_JAKRRY010000006.1"/>
</dbReference>
<evidence type="ECO:0000256" key="3">
    <source>
        <dbReference type="SAM" id="SignalP"/>
    </source>
</evidence>
<protein>
    <recommendedName>
        <fullName evidence="6">Curlin</fullName>
    </recommendedName>
</protein>
<sequence>MKLLALSVGLALVSTAAFSAGPPTGKEINFNGYGLLSAADKDNKSVVKQANDQGTVVKVTQGQLGVFDGNRSAVDIRLQSPGNNNNVKITQSGDRSYNDSLVKIAGTTGGADVDINQQGHTNDSVVYMANDEDNSKVDVMQNGVDHWSRVKSTGKSKLNRTFVAQEGIQNDSEISYADGSSSNLVRVTQKGADHDSDVLLSAGSSENRVFVDQGKNTTRYNNESMIDLYASNENTIRVNQRGNNNWSNVDLDNATNNTISVTQSWGDVSNVVQSGSMNSTVTVLQN</sequence>
<feature type="chain" id="PRO_5040884698" description="Curlin" evidence="3">
    <location>
        <begin position="20"/>
        <end position="286"/>
    </location>
</feature>
<dbReference type="GO" id="GO:0007155">
    <property type="term" value="P:cell adhesion"/>
    <property type="evidence" value="ECO:0007669"/>
    <property type="project" value="InterPro"/>
</dbReference>
<dbReference type="AlphaFoldDB" id="A0A9X3CLX6"/>
<keyword evidence="2 3" id="KW-0732">Signal</keyword>
<dbReference type="Proteomes" id="UP001155587">
    <property type="component" value="Unassembled WGS sequence"/>
</dbReference>
<gene>
    <name evidence="4" type="ORF">MD535_06710</name>
</gene>
<evidence type="ECO:0000256" key="1">
    <source>
        <dbReference type="ARBA" id="ARBA00009766"/>
    </source>
</evidence>
<evidence type="ECO:0000256" key="2">
    <source>
        <dbReference type="ARBA" id="ARBA00022729"/>
    </source>
</evidence>
<proteinExistence type="inferred from homology"/>
<evidence type="ECO:0008006" key="6">
    <source>
        <dbReference type="Google" id="ProtNLM"/>
    </source>
</evidence>
<feature type="signal peptide" evidence="3">
    <location>
        <begin position="1"/>
        <end position="19"/>
    </location>
</feature>
<evidence type="ECO:0000313" key="5">
    <source>
        <dbReference type="Proteomes" id="UP001155587"/>
    </source>
</evidence>
<comment type="similarity">
    <text evidence="1">Belongs to the CsgA/CsgB family.</text>
</comment>
<keyword evidence="5" id="KW-1185">Reference proteome</keyword>
<reference evidence="4" key="1">
    <citation type="submission" date="2022-02" db="EMBL/GenBank/DDBJ databases">
        <title>Vibrio sp. nov, a new bacterium isolated from seawater.</title>
        <authorList>
            <person name="Yuan Y."/>
        </authorList>
    </citation>
    <scope>NUCLEOTIDE SEQUENCE</scope>
    <source>
        <strain evidence="4">ZSDZ65</strain>
    </source>
</reference>
<comment type="caution">
    <text evidence="4">The sequence shown here is derived from an EMBL/GenBank/DDBJ whole genome shotgun (WGS) entry which is preliminary data.</text>
</comment>
<dbReference type="EMBL" id="JAKRRY010000006">
    <property type="protein sequence ID" value="MCW8345700.1"/>
    <property type="molecule type" value="Genomic_DNA"/>
</dbReference>